<proteinExistence type="predicted"/>
<comment type="caution">
    <text evidence="1">The sequence shown here is derived from an EMBL/GenBank/DDBJ whole genome shotgun (WGS) entry which is preliminary data.</text>
</comment>
<evidence type="ECO:0000313" key="2">
    <source>
        <dbReference type="Proteomes" id="UP000236318"/>
    </source>
</evidence>
<organism evidence="1 2">
    <name type="scientific">Mycobacterium ahvazicum</name>
    <dbReference type="NCBI Taxonomy" id="1964395"/>
    <lineage>
        <taxon>Bacteria</taxon>
        <taxon>Bacillati</taxon>
        <taxon>Actinomycetota</taxon>
        <taxon>Actinomycetes</taxon>
        <taxon>Mycobacteriales</taxon>
        <taxon>Mycobacteriaceae</taxon>
        <taxon>Mycobacterium</taxon>
        <taxon>Mycobacterium simiae complex</taxon>
    </lineage>
</organism>
<evidence type="ECO:0000313" key="1">
    <source>
        <dbReference type="EMBL" id="SOX54901.1"/>
    </source>
</evidence>
<dbReference type="RefSeq" id="WP_423790908.1">
    <property type="nucleotide sequence ID" value="NZ_FXEG02000003.1"/>
</dbReference>
<accession>A0A2K4YDP4</accession>
<dbReference type="InterPro" id="IPR032710">
    <property type="entry name" value="NTF2-like_dom_sf"/>
</dbReference>
<dbReference type="EMBL" id="FXEG02000003">
    <property type="protein sequence ID" value="SOX54901.1"/>
    <property type="molecule type" value="Genomic_DNA"/>
</dbReference>
<dbReference type="Proteomes" id="UP000236318">
    <property type="component" value="Unassembled WGS sequence"/>
</dbReference>
<gene>
    <name evidence="1" type="ORF">MAAFP003_3580</name>
</gene>
<name>A0A2K4YDP4_9MYCO</name>
<dbReference type="SUPFAM" id="SSF54427">
    <property type="entry name" value="NTF2-like"/>
    <property type="match status" value="3"/>
</dbReference>
<reference evidence="1" key="1">
    <citation type="submission" date="2018-01" db="EMBL/GenBank/DDBJ databases">
        <authorList>
            <consortium name="Urmite Genomes"/>
        </authorList>
    </citation>
    <scope>NUCLEOTIDE SEQUENCE [LARGE SCALE GENOMIC DNA]</scope>
    <source>
        <strain evidence="1">AFP003</strain>
    </source>
</reference>
<sequence>MNGSSREGFDAEWREVFLLTTEGESINRCELFDEADLDAAITRFEQLSDHPQRVENAATRVYEHFWSFFAARDWNAAAGIVSESLTGADHRRVVNAGDRGSRETVIEDLHVAADLGFAIWMVDVVAVRGQRLALTRVRACGRDPETVQNDAFNIVEIDADQRIVSIVVFDLDDTEAAFDDLDARYLVGEAASCAATWSAITRSYTSINRGGPPVTTPNWFNIDHRQGSSFPPGGLPALLALWKPSTGLRNFSYIEVAHRLSNLGAVIGSVSQEISDEGVDAEWRTVDVFTVDGSLIDRLEVFDEADIDAALARFDELHPTVRRLENAASKVADQFLAHFAARDWSGLSEALADNFCSDDRRRVVGAGVRHGRDAQMADIRSIADVGTTRITSKPIALRGQRLVLTRGQLTFRDQGADAYFTESFSIVEVDAEDRIVALVSFDLGDIDAAYEELERRYLAGEAAPYARVWQMGIDTLGEANRHQPGPMMGQIAYTDHRRVPFAPGDFAHAVEELWSLVPDARYRTTVAHALDTHGIVSGLVIEGSDKHGNELQWARTLLFVADGPRMEVYEEDDVDAALARFEELRPPARRLENAATRMDKRFVENLGQRNWPAVANTLAADSSVEDRRHVVNAGIWHGRDEVVEKMKALAVDGGANTTLTVIAIRGERLALTRFCSSNRELRHGEFGVELLSITEIDSDERISARVAFDPDDIDSAFAELDARYHAGEAAPQSRTWSAITRVFEVLNRGELPTTTQTFEDVDHRRGVMLAPGDLMEFLHAAMVDTKQSIVYVEAIHRLTGRGAVVTHVAQSTTPDGFYAEWRMADVFMVEGDLINRYEFFEETDLDAALARFEELQAPTRQLENEATRVAKRFPVYMTTRDWEGMADILAADVSIEDRRPGANAGIRRGRRNSIDDMRAAVEVGFRHITSKVVATRGNDLALMLVHASGSEPQDPDAFQLDIYHVVEIDSERRTKAVAVFDVDAVEAAFDELDSRYLAGEAAAHPHTWSAITDAYGALNRGDIPPTTADFADIDHRSGATMAPGDLIDYLHVAFDETENNSLRIVAVYRLTDHGAVVTHVANGTTPEGLDVEWRVTNVIIIDGNLLNRVEMFDESDLDAALARFDELARPAPPLENDATKALAQFAAAFNRHDMAGMLALASVEGRVDDRREGLRAVLEVRAWPTAAESMFETVPSSWRMEHEAIAVRGSRLSLSRERYRDIDQADRPVVVELLRLVDLAGDDLLHDTVVFDSDDMAAAFAELDARYLAGEGAVHAHTWSIVVEGYAALNRGEMPLSTNDFVDVDHRHLTTIGPGDLMPYLRAALADSVGNRLDILAVHRLTELGAVVTHVAKGTSREGFYAEWRMTSLYTVAGDLINHCEMFDESDLDAALARFDELAR</sequence>
<protein>
    <submittedName>
        <fullName evidence="1">Regulator</fullName>
    </submittedName>
</protein>
<keyword evidence="2" id="KW-1185">Reference proteome</keyword>
<dbReference type="Gene3D" id="3.10.450.50">
    <property type="match status" value="3"/>
</dbReference>